<evidence type="ECO:0000313" key="5">
    <source>
        <dbReference type="Proteomes" id="UP000092461"/>
    </source>
</evidence>
<dbReference type="AlphaFoldDB" id="A0A1B0GKG9"/>
<dbReference type="InterPro" id="IPR027486">
    <property type="entry name" value="Ribosomal_uS10_dom"/>
</dbReference>
<dbReference type="InterPro" id="IPR036838">
    <property type="entry name" value="Ribosomal_uS10_dom_sf"/>
</dbReference>
<dbReference type="Gene3D" id="3.30.70.600">
    <property type="entry name" value="Ribosomal protein S10 domain"/>
    <property type="match status" value="1"/>
</dbReference>
<dbReference type="VEuPathDB" id="VectorBase:LLONM1_011907"/>
<dbReference type="PANTHER" id="PTHR13473">
    <property type="entry name" value="MITOCHONDRIAL RIBOSOMAL PROTEIN L48"/>
    <property type="match status" value="1"/>
</dbReference>
<dbReference type="PANTHER" id="PTHR13473:SF0">
    <property type="entry name" value="LARGE RIBOSOMAL SUBUNIT PROTEIN ML48"/>
    <property type="match status" value="1"/>
</dbReference>
<dbReference type="InterPro" id="IPR027487">
    <property type="entry name" value="Ribosomal_mL48"/>
</dbReference>
<dbReference type="SUPFAM" id="SSF54999">
    <property type="entry name" value="Ribosomal protein S10"/>
    <property type="match status" value="1"/>
</dbReference>
<dbReference type="VEuPathDB" id="VectorBase:LLOJ008525"/>
<organism evidence="4 5">
    <name type="scientific">Lutzomyia longipalpis</name>
    <name type="common">Sand fly</name>
    <dbReference type="NCBI Taxonomy" id="7200"/>
    <lineage>
        <taxon>Eukaryota</taxon>
        <taxon>Metazoa</taxon>
        <taxon>Ecdysozoa</taxon>
        <taxon>Arthropoda</taxon>
        <taxon>Hexapoda</taxon>
        <taxon>Insecta</taxon>
        <taxon>Pterygota</taxon>
        <taxon>Neoptera</taxon>
        <taxon>Endopterygota</taxon>
        <taxon>Diptera</taxon>
        <taxon>Nematocera</taxon>
        <taxon>Psychodoidea</taxon>
        <taxon>Psychodidae</taxon>
        <taxon>Lutzomyia</taxon>
        <taxon>Lutzomyia</taxon>
    </lineage>
</organism>
<name>A0A1B0GKG9_LUTLO</name>
<dbReference type="GO" id="GO:0005761">
    <property type="term" value="C:mitochondrial ribosome"/>
    <property type="evidence" value="ECO:0007669"/>
    <property type="project" value="InterPro"/>
</dbReference>
<evidence type="ECO:0000259" key="3">
    <source>
        <dbReference type="SMART" id="SM01403"/>
    </source>
</evidence>
<dbReference type="GO" id="GO:1990904">
    <property type="term" value="C:ribonucleoprotein complex"/>
    <property type="evidence" value="ECO:0007669"/>
    <property type="project" value="UniProtKB-KW"/>
</dbReference>
<keyword evidence="2" id="KW-0687">Ribonucleoprotein</keyword>
<dbReference type="EMBL" id="AJWK01028865">
    <property type="status" value="NOT_ANNOTATED_CDS"/>
    <property type="molecule type" value="Genomic_DNA"/>
</dbReference>
<dbReference type="EnsemblMetazoa" id="LLOJ008525-RA">
    <property type="protein sequence ID" value="LLOJ008525-PA"/>
    <property type="gene ID" value="LLOJ008525"/>
</dbReference>
<dbReference type="SMART" id="SM01403">
    <property type="entry name" value="Ribosomal_S10"/>
    <property type="match status" value="1"/>
</dbReference>
<dbReference type="Proteomes" id="UP000092461">
    <property type="component" value="Unassembled WGS sequence"/>
</dbReference>
<dbReference type="Pfam" id="PF00338">
    <property type="entry name" value="Ribosomal_S10"/>
    <property type="match status" value="1"/>
</dbReference>
<keyword evidence="1" id="KW-0689">Ribosomal protein</keyword>
<evidence type="ECO:0000313" key="4">
    <source>
        <dbReference type="EnsemblMetazoa" id="LLOJ008525-PA"/>
    </source>
</evidence>
<feature type="domain" description="Small ribosomal subunit protein uS10" evidence="3">
    <location>
        <begin position="47"/>
        <end position="142"/>
    </location>
</feature>
<evidence type="ECO:0000256" key="1">
    <source>
        <dbReference type="ARBA" id="ARBA00022980"/>
    </source>
</evidence>
<protein>
    <recommendedName>
        <fullName evidence="3">Small ribosomal subunit protein uS10 domain-containing protein</fullName>
    </recommendedName>
</protein>
<proteinExistence type="predicted"/>
<keyword evidence="5" id="KW-1185">Reference proteome</keyword>
<evidence type="ECO:0000256" key="2">
    <source>
        <dbReference type="ARBA" id="ARBA00023274"/>
    </source>
</evidence>
<accession>A0A1B0GKG9</accession>
<sequence>MFRSLLTRRTLLHLLQPKSSINRGYSKHDPNYLDLLKPKFPQYETVNFRITGYDYPVLESYQKFVHNTAEYMGFEVPDAWAVPPKKLKVQRYKPQSTVVDSEYHLSVYERIVQIDNLDAPLYPTFLRLIQAGLPEGVTLEVLEHTDDQDEIRFVPDSELLELKSQLEEMRKPKK</sequence>
<reference evidence="4" key="1">
    <citation type="submission" date="2020-05" db="UniProtKB">
        <authorList>
            <consortium name="EnsemblMetazoa"/>
        </authorList>
    </citation>
    <scope>IDENTIFICATION</scope>
    <source>
        <strain evidence="4">Jacobina</strain>
    </source>
</reference>